<protein>
    <submittedName>
        <fullName evidence="5">DNA-protecting protein DprA</fullName>
    </submittedName>
</protein>
<evidence type="ECO:0000256" key="1">
    <source>
        <dbReference type="ARBA" id="ARBA00006525"/>
    </source>
</evidence>
<comment type="similarity">
    <text evidence="1">Belongs to the DprA/Smf family.</text>
</comment>
<feature type="region of interest" description="Disordered" evidence="2">
    <location>
        <begin position="300"/>
        <end position="329"/>
    </location>
</feature>
<evidence type="ECO:0000259" key="4">
    <source>
        <dbReference type="Pfam" id="PF17782"/>
    </source>
</evidence>
<dbReference type="InterPro" id="IPR036388">
    <property type="entry name" value="WH-like_DNA-bd_sf"/>
</dbReference>
<reference evidence="5 6" key="1">
    <citation type="submission" date="2019-03" db="EMBL/GenBank/DDBJ databases">
        <title>Ruegeria lutea sp. nov., a novel strain, isolated from marine sediment, the Masan Bay, South Korea.</title>
        <authorList>
            <person name="Kim J."/>
            <person name="Kim D.-Y."/>
            <person name="Lee S.-S."/>
        </authorList>
    </citation>
    <scope>NUCLEOTIDE SEQUENCE [LARGE SCALE GENOMIC DNA]</scope>
    <source>
        <strain evidence="5 6">318-1</strain>
    </source>
</reference>
<name>A0A4R5V7N0_9RHOB</name>
<dbReference type="Proteomes" id="UP000295301">
    <property type="component" value="Unassembled WGS sequence"/>
</dbReference>
<dbReference type="AlphaFoldDB" id="A0A4R5V7N0"/>
<dbReference type="PANTHER" id="PTHR43022">
    <property type="entry name" value="PROTEIN SMF"/>
    <property type="match status" value="1"/>
</dbReference>
<dbReference type="PANTHER" id="PTHR43022:SF1">
    <property type="entry name" value="PROTEIN SMF"/>
    <property type="match status" value="1"/>
</dbReference>
<feature type="domain" description="DprA winged helix" evidence="4">
    <location>
        <begin position="323"/>
        <end position="383"/>
    </location>
</feature>
<evidence type="ECO:0000256" key="2">
    <source>
        <dbReference type="SAM" id="MobiDB-lite"/>
    </source>
</evidence>
<gene>
    <name evidence="5" type="primary">dprA</name>
    <name evidence="5" type="ORF">E1832_10340</name>
</gene>
<dbReference type="Gene3D" id="1.10.10.10">
    <property type="entry name" value="Winged helix-like DNA-binding domain superfamily/Winged helix DNA-binding domain"/>
    <property type="match status" value="1"/>
</dbReference>
<evidence type="ECO:0000313" key="6">
    <source>
        <dbReference type="Proteomes" id="UP000295301"/>
    </source>
</evidence>
<organism evidence="5 6">
    <name type="scientific">Antarcticimicrobium luteum</name>
    <dbReference type="NCBI Taxonomy" id="2547397"/>
    <lineage>
        <taxon>Bacteria</taxon>
        <taxon>Pseudomonadati</taxon>
        <taxon>Pseudomonadota</taxon>
        <taxon>Alphaproteobacteria</taxon>
        <taxon>Rhodobacterales</taxon>
        <taxon>Paracoccaceae</taxon>
        <taxon>Antarcticimicrobium</taxon>
    </lineage>
</organism>
<dbReference type="GO" id="GO:0009294">
    <property type="term" value="P:DNA-mediated transformation"/>
    <property type="evidence" value="ECO:0007669"/>
    <property type="project" value="InterPro"/>
</dbReference>
<dbReference type="Pfam" id="PF17782">
    <property type="entry name" value="WHD_DprA"/>
    <property type="match status" value="1"/>
</dbReference>
<dbReference type="RefSeq" id="WP_133359676.1">
    <property type="nucleotide sequence ID" value="NZ_SMUV01000064.1"/>
</dbReference>
<dbReference type="InterPro" id="IPR041614">
    <property type="entry name" value="DprA_WH"/>
</dbReference>
<dbReference type="OrthoDB" id="9785707at2"/>
<evidence type="ECO:0000259" key="3">
    <source>
        <dbReference type="Pfam" id="PF02481"/>
    </source>
</evidence>
<dbReference type="SUPFAM" id="SSF102405">
    <property type="entry name" value="MCP/YpsA-like"/>
    <property type="match status" value="1"/>
</dbReference>
<dbReference type="Pfam" id="PF21102">
    <property type="entry name" value="DprA_N"/>
    <property type="match status" value="1"/>
</dbReference>
<dbReference type="InterPro" id="IPR057666">
    <property type="entry name" value="DrpA_SLOG"/>
</dbReference>
<dbReference type="EMBL" id="SMUV01000064">
    <property type="protein sequence ID" value="TDK48052.1"/>
    <property type="molecule type" value="Genomic_DNA"/>
</dbReference>
<keyword evidence="6" id="KW-1185">Reference proteome</keyword>
<sequence length="389" mass="40629">MTEAQQSSTHPPLPPTSEGDRFDWLRLLRSYRVGTSTFYRMMGEHGSARRALEALPELARAAGLDRYTPCPAARIEAELTAARAAGAQLICIGEAAYPAALARIGDAPPMLWAVGDPALLDRPSVALVGARNASSLGTRMARALARELGHQGYVVASGLARGVDAAAHLAALDTGTIAVLAGGVDVIYPPENAGLAADIVRRGLLLSEQPMGVAPQARHFPRRNRIISGLARAVVVVEAAARSGSLITARDALDQGREVLAVPGHPFDARAAGCNMLIRDGAVLVRGGADVIAALPPEATEAAGTAPAQPELRDRIPTPPTPPPDKRSLRETAQLHQKILSRLGPSPLAEDQLIRDLAAPAGQVAPALVDLELEGKITRQAGGLVSRSP</sequence>
<feature type="domain" description="Smf/DprA SLOG" evidence="3">
    <location>
        <begin position="89"/>
        <end position="294"/>
    </location>
</feature>
<dbReference type="Pfam" id="PF02481">
    <property type="entry name" value="DNA_processg_A"/>
    <property type="match status" value="1"/>
</dbReference>
<dbReference type="InterPro" id="IPR003488">
    <property type="entry name" value="DprA"/>
</dbReference>
<accession>A0A4R5V7N0</accession>
<dbReference type="Gene3D" id="3.40.50.450">
    <property type="match status" value="1"/>
</dbReference>
<proteinExistence type="inferred from homology"/>
<dbReference type="NCBIfam" id="TIGR00732">
    <property type="entry name" value="dprA"/>
    <property type="match status" value="1"/>
</dbReference>
<feature type="compositionally biased region" description="Low complexity" evidence="2">
    <location>
        <begin position="300"/>
        <end position="310"/>
    </location>
</feature>
<comment type="caution">
    <text evidence="5">The sequence shown here is derived from an EMBL/GenBank/DDBJ whole genome shotgun (WGS) entry which is preliminary data.</text>
</comment>
<evidence type="ECO:0000313" key="5">
    <source>
        <dbReference type="EMBL" id="TDK48052.1"/>
    </source>
</evidence>